<feature type="region of interest" description="Disordered" evidence="3">
    <location>
        <begin position="362"/>
        <end position="420"/>
    </location>
</feature>
<keyword evidence="4" id="KW-1133">Transmembrane helix</keyword>
<keyword evidence="4" id="KW-0812">Transmembrane</keyword>
<dbReference type="SMART" id="SM00326">
    <property type="entry name" value="SH3"/>
    <property type="match status" value="1"/>
</dbReference>
<dbReference type="Pfam" id="PF14604">
    <property type="entry name" value="SH3_9"/>
    <property type="match status" value="1"/>
</dbReference>
<evidence type="ECO:0000256" key="3">
    <source>
        <dbReference type="SAM" id="MobiDB-lite"/>
    </source>
</evidence>
<dbReference type="SUPFAM" id="SSF50044">
    <property type="entry name" value="SH3-domain"/>
    <property type="match status" value="1"/>
</dbReference>
<dbReference type="RefSeq" id="XP_033602486.1">
    <property type="nucleotide sequence ID" value="XM_033746800.1"/>
</dbReference>
<sequence length="599" mass="62307">MAHGNHHHAHLRHGKRQIQLPRVPDPQDIVNAVETVVQIVYETAAQNFDGPATFVTPTIMVGPPVQQTQQPEAKPTDSPSDENNNQDTAPSKAQTSADSVPTVISAPVSDITPSATDLLFDGPHATSVSSSAGLASDATAAPSSTTSAAASSSSGGMSAAGTAGLVIGVLLLAGAALAFILFCIKRKKRDAQKARQPIDDEDNEKNDFLGAAPSPNIGGSSASVRTARTHTEAPRLSLRPVTEFDPALEEKRRSAANALEMASAPTAGGMLAPAAKPTISAWERRGAEKHQQSNPFSDPVNPFGNDAATSNEATRSPTGPLPDSPSDQSNTLVDNSDVATGVAAGVAAGAAAGAAAAVAARKPLPSQTEQSTGATQEKPIVERRPVPEQSGPDPTWVEDVPASPGPAPTGPPPVVALANGSAPDNVHRVQLDFKPSMDDELEIRAGQLVRMLHEYDDGWALCIRMDRSRQGVVPRSCLSKMPVKPRQGPPPQMRRPGPPRGPTGPGVPRPLTPSSGRNSPAHGRPMSPAGRTRANSNVQQRSMSPGPYGGGPQQMRPQPDGRRRSNSATAMQARRQSPPSPLNPSSQSPETKPVPGMAL</sequence>
<feature type="domain" description="SH3" evidence="5">
    <location>
        <begin position="422"/>
        <end position="483"/>
    </location>
</feature>
<feature type="compositionally biased region" description="Polar residues" evidence="3">
    <location>
        <begin position="217"/>
        <end position="226"/>
    </location>
</feature>
<dbReference type="InterPro" id="IPR001452">
    <property type="entry name" value="SH3_domain"/>
</dbReference>
<proteinExistence type="predicted"/>
<feature type="region of interest" description="Disordered" evidence="3">
    <location>
        <begin position="194"/>
        <end position="247"/>
    </location>
</feature>
<name>A0A6A6WBT1_9PEZI</name>
<organism evidence="6 7">
    <name type="scientific">Pseudovirgaria hyperparasitica</name>
    <dbReference type="NCBI Taxonomy" id="470096"/>
    <lineage>
        <taxon>Eukaryota</taxon>
        <taxon>Fungi</taxon>
        <taxon>Dikarya</taxon>
        <taxon>Ascomycota</taxon>
        <taxon>Pezizomycotina</taxon>
        <taxon>Dothideomycetes</taxon>
        <taxon>Dothideomycetes incertae sedis</taxon>
        <taxon>Acrospermales</taxon>
        <taxon>Acrospermaceae</taxon>
        <taxon>Pseudovirgaria</taxon>
    </lineage>
</organism>
<feature type="compositionally biased region" description="Polar residues" evidence="3">
    <location>
        <begin position="65"/>
        <end position="99"/>
    </location>
</feature>
<keyword evidence="7" id="KW-1185">Reference proteome</keyword>
<feature type="compositionally biased region" description="Polar residues" evidence="3">
    <location>
        <begin position="307"/>
        <end position="317"/>
    </location>
</feature>
<dbReference type="InterPro" id="IPR036028">
    <property type="entry name" value="SH3-like_dom_sf"/>
</dbReference>
<feature type="region of interest" description="Disordered" evidence="3">
    <location>
        <begin position="471"/>
        <end position="599"/>
    </location>
</feature>
<keyword evidence="1 2" id="KW-0728">SH3 domain</keyword>
<dbReference type="EMBL" id="ML996569">
    <property type="protein sequence ID" value="KAF2760035.1"/>
    <property type="molecule type" value="Genomic_DNA"/>
</dbReference>
<keyword evidence="4" id="KW-0472">Membrane</keyword>
<feature type="region of interest" description="Disordered" evidence="3">
    <location>
        <begin position="284"/>
        <end position="333"/>
    </location>
</feature>
<dbReference type="InterPro" id="IPR035521">
    <property type="entry name" value="Fus1_SH3"/>
</dbReference>
<dbReference type="Proteomes" id="UP000799437">
    <property type="component" value="Unassembled WGS sequence"/>
</dbReference>
<feature type="transmembrane region" description="Helical" evidence="4">
    <location>
        <begin position="163"/>
        <end position="184"/>
    </location>
</feature>
<dbReference type="PROSITE" id="PS50002">
    <property type="entry name" value="SH3"/>
    <property type="match status" value="1"/>
</dbReference>
<feature type="compositionally biased region" description="Pro residues" evidence="3">
    <location>
        <begin position="487"/>
        <end position="511"/>
    </location>
</feature>
<evidence type="ECO:0000313" key="7">
    <source>
        <dbReference type="Proteomes" id="UP000799437"/>
    </source>
</evidence>
<reference evidence="6" key="1">
    <citation type="journal article" date="2020" name="Stud. Mycol.">
        <title>101 Dothideomycetes genomes: a test case for predicting lifestyles and emergence of pathogens.</title>
        <authorList>
            <person name="Haridas S."/>
            <person name="Albert R."/>
            <person name="Binder M."/>
            <person name="Bloem J."/>
            <person name="Labutti K."/>
            <person name="Salamov A."/>
            <person name="Andreopoulos B."/>
            <person name="Baker S."/>
            <person name="Barry K."/>
            <person name="Bills G."/>
            <person name="Bluhm B."/>
            <person name="Cannon C."/>
            <person name="Castanera R."/>
            <person name="Culley D."/>
            <person name="Daum C."/>
            <person name="Ezra D."/>
            <person name="Gonzalez J."/>
            <person name="Henrissat B."/>
            <person name="Kuo A."/>
            <person name="Liang C."/>
            <person name="Lipzen A."/>
            <person name="Lutzoni F."/>
            <person name="Magnuson J."/>
            <person name="Mondo S."/>
            <person name="Nolan M."/>
            <person name="Ohm R."/>
            <person name="Pangilinan J."/>
            <person name="Park H.-J."/>
            <person name="Ramirez L."/>
            <person name="Alfaro M."/>
            <person name="Sun H."/>
            <person name="Tritt A."/>
            <person name="Yoshinaga Y."/>
            <person name="Zwiers L.-H."/>
            <person name="Turgeon B."/>
            <person name="Goodwin S."/>
            <person name="Spatafora J."/>
            <person name="Crous P."/>
            <person name="Grigoriev I."/>
        </authorList>
    </citation>
    <scope>NUCLEOTIDE SEQUENCE</scope>
    <source>
        <strain evidence="6">CBS 121739</strain>
    </source>
</reference>
<feature type="region of interest" description="Disordered" evidence="3">
    <location>
        <begin position="1"/>
        <end position="22"/>
    </location>
</feature>
<evidence type="ECO:0000256" key="1">
    <source>
        <dbReference type="ARBA" id="ARBA00022443"/>
    </source>
</evidence>
<evidence type="ECO:0000259" key="5">
    <source>
        <dbReference type="PROSITE" id="PS50002"/>
    </source>
</evidence>
<feature type="compositionally biased region" description="Pro residues" evidence="3">
    <location>
        <begin position="403"/>
        <end position="414"/>
    </location>
</feature>
<dbReference type="GeneID" id="54487854"/>
<dbReference type="AlphaFoldDB" id="A0A6A6WBT1"/>
<accession>A0A6A6WBT1</accession>
<dbReference type="Gene3D" id="2.30.30.40">
    <property type="entry name" value="SH3 Domains"/>
    <property type="match status" value="1"/>
</dbReference>
<evidence type="ECO:0000313" key="6">
    <source>
        <dbReference type="EMBL" id="KAF2760035.1"/>
    </source>
</evidence>
<dbReference type="CDD" id="cd11854">
    <property type="entry name" value="SH3_Fus1p"/>
    <property type="match status" value="1"/>
</dbReference>
<protein>
    <recommendedName>
        <fullName evidence="5">SH3 domain-containing protein</fullName>
    </recommendedName>
</protein>
<evidence type="ECO:0000256" key="2">
    <source>
        <dbReference type="PROSITE-ProRule" id="PRU00192"/>
    </source>
</evidence>
<feature type="compositionally biased region" description="Polar residues" evidence="3">
    <location>
        <begin position="533"/>
        <end position="543"/>
    </location>
</feature>
<evidence type="ECO:0000256" key="4">
    <source>
        <dbReference type="SAM" id="Phobius"/>
    </source>
</evidence>
<gene>
    <name evidence="6" type="ORF">EJ05DRAFT_499225</name>
</gene>
<dbReference type="OrthoDB" id="5340910at2759"/>
<feature type="region of interest" description="Disordered" evidence="3">
    <location>
        <begin position="65"/>
        <end position="100"/>
    </location>
</feature>
<feature type="compositionally biased region" description="Polar residues" evidence="3">
    <location>
        <begin position="365"/>
        <end position="375"/>
    </location>
</feature>
<feature type="compositionally biased region" description="Basic residues" evidence="3">
    <location>
        <begin position="1"/>
        <end position="16"/>
    </location>
</feature>